<feature type="transmembrane region" description="Helical" evidence="7">
    <location>
        <begin position="354"/>
        <end position="373"/>
    </location>
</feature>
<keyword evidence="3 7" id="KW-0812">Transmembrane</keyword>
<sequence length="382" mass="43721">MPQPQSYDIDRRSREQPRKWPGLQLDAHTLQKLKEQALRKAKLLQLKAARATSENLDKAKLAAHDVASSKNAHEAGSKVWTLWRHAERGSSVTALARMLVCLYFVNLVLEDYENYNFWHTPDMVERRNMYPHRFPPIRYPYLGIYIFVPCAVLAALGIWVPATASVMTLDMLWNSSELIWSQMLLLVRHGQRPNELVVKKLSMLGCVALVLAHSVKDMQDKLRGYHAGLLYVGDDKKEPGVKKSLLLLAGRLLITGLFVYVGWVQMYRVAMRDWALWSKLEYDSMWRKDGHDNNWLLMEFAMALPFAVGFKTAAVSRLLALTLVLEALTCWPIWTEWPSVQYKSHVRLHFVTNLGVAGGLVLLQSFGAGRYTVDRLMQKKGE</sequence>
<evidence type="ECO:0000256" key="2">
    <source>
        <dbReference type="ARBA" id="ARBA00006945"/>
    </source>
</evidence>
<dbReference type="EMBL" id="CAUYUE010000004">
    <property type="protein sequence ID" value="CAK0770665.1"/>
    <property type="molecule type" value="Genomic_DNA"/>
</dbReference>
<name>A0AAV1I2L8_9CHLO</name>
<dbReference type="GO" id="GO:0016020">
    <property type="term" value="C:membrane"/>
    <property type="evidence" value="ECO:0007669"/>
    <property type="project" value="UniProtKB-SubCell"/>
</dbReference>
<evidence type="ECO:0000256" key="6">
    <source>
        <dbReference type="SAM" id="MobiDB-lite"/>
    </source>
</evidence>
<feature type="compositionally biased region" description="Basic and acidic residues" evidence="6">
    <location>
        <begin position="8"/>
        <end position="18"/>
    </location>
</feature>
<dbReference type="Pfam" id="PF02077">
    <property type="entry name" value="SURF4"/>
    <property type="match status" value="1"/>
</dbReference>
<comment type="subcellular location">
    <subcellularLocation>
        <location evidence="1">Membrane</location>
        <topology evidence="1">Multi-pass membrane protein</topology>
    </subcellularLocation>
</comment>
<reference evidence="8 9" key="1">
    <citation type="submission" date="2023-10" db="EMBL/GenBank/DDBJ databases">
        <authorList>
            <person name="Maclean D."/>
            <person name="Macfadyen A."/>
        </authorList>
    </citation>
    <scope>NUCLEOTIDE SEQUENCE [LARGE SCALE GENOMIC DNA]</scope>
</reference>
<feature type="region of interest" description="Disordered" evidence="6">
    <location>
        <begin position="1"/>
        <end position="21"/>
    </location>
</feature>
<evidence type="ECO:0000256" key="1">
    <source>
        <dbReference type="ARBA" id="ARBA00004141"/>
    </source>
</evidence>
<evidence type="ECO:0000313" key="9">
    <source>
        <dbReference type="Proteomes" id="UP001314263"/>
    </source>
</evidence>
<dbReference type="InterPro" id="IPR002995">
    <property type="entry name" value="Surf4"/>
</dbReference>
<keyword evidence="5 7" id="KW-0472">Membrane</keyword>
<organism evidence="8 9">
    <name type="scientific">Coccomyxa viridis</name>
    <dbReference type="NCBI Taxonomy" id="1274662"/>
    <lineage>
        <taxon>Eukaryota</taxon>
        <taxon>Viridiplantae</taxon>
        <taxon>Chlorophyta</taxon>
        <taxon>core chlorophytes</taxon>
        <taxon>Trebouxiophyceae</taxon>
        <taxon>Trebouxiophyceae incertae sedis</taxon>
        <taxon>Coccomyxaceae</taxon>
        <taxon>Coccomyxa</taxon>
    </lineage>
</organism>
<gene>
    <name evidence="8" type="ORF">CVIRNUC_003790</name>
</gene>
<dbReference type="Proteomes" id="UP001314263">
    <property type="component" value="Unassembled WGS sequence"/>
</dbReference>
<feature type="transmembrane region" description="Helical" evidence="7">
    <location>
        <begin position="245"/>
        <end position="263"/>
    </location>
</feature>
<evidence type="ECO:0000256" key="5">
    <source>
        <dbReference type="ARBA" id="ARBA00023136"/>
    </source>
</evidence>
<proteinExistence type="inferred from homology"/>
<comment type="similarity">
    <text evidence="2">Belongs to the SURF4 family.</text>
</comment>
<feature type="transmembrane region" description="Helical" evidence="7">
    <location>
        <begin position="317"/>
        <end position="334"/>
    </location>
</feature>
<keyword evidence="4 7" id="KW-1133">Transmembrane helix</keyword>
<accession>A0AAV1I2L8</accession>
<evidence type="ECO:0000256" key="4">
    <source>
        <dbReference type="ARBA" id="ARBA00022989"/>
    </source>
</evidence>
<evidence type="ECO:0000256" key="3">
    <source>
        <dbReference type="ARBA" id="ARBA00022692"/>
    </source>
</evidence>
<protein>
    <recommendedName>
        <fullName evidence="10">HTTM domain-containing protein</fullName>
    </recommendedName>
</protein>
<dbReference type="AlphaFoldDB" id="A0AAV1I2L8"/>
<evidence type="ECO:0008006" key="10">
    <source>
        <dbReference type="Google" id="ProtNLM"/>
    </source>
</evidence>
<comment type="caution">
    <text evidence="8">The sequence shown here is derived from an EMBL/GenBank/DDBJ whole genome shotgun (WGS) entry which is preliminary data.</text>
</comment>
<evidence type="ECO:0000313" key="8">
    <source>
        <dbReference type="EMBL" id="CAK0770665.1"/>
    </source>
</evidence>
<keyword evidence="9" id="KW-1185">Reference proteome</keyword>
<evidence type="ECO:0000256" key="7">
    <source>
        <dbReference type="SAM" id="Phobius"/>
    </source>
</evidence>
<feature type="transmembrane region" description="Helical" evidence="7">
    <location>
        <begin position="139"/>
        <end position="162"/>
    </location>
</feature>